<dbReference type="GO" id="GO:0008270">
    <property type="term" value="F:zinc ion binding"/>
    <property type="evidence" value="ECO:0007669"/>
    <property type="project" value="UniProtKB-KW"/>
</dbReference>
<comment type="subcellular location">
    <subcellularLocation>
        <location evidence="1">Nucleus</location>
    </subcellularLocation>
</comment>
<feature type="region of interest" description="Disordered" evidence="6">
    <location>
        <begin position="320"/>
        <end position="463"/>
    </location>
</feature>
<evidence type="ECO:0000256" key="2">
    <source>
        <dbReference type="ARBA" id="ARBA00023015"/>
    </source>
</evidence>
<feature type="compositionally biased region" description="Low complexity" evidence="6">
    <location>
        <begin position="126"/>
        <end position="141"/>
    </location>
</feature>
<dbReference type="PANTHER" id="PTHR23110">
    <property type="entry name" value="BTB DOMAIN TRANSCRIPTION FACTOR"/>
    <property type="match status" value="1"/>
</dbReference>
<dbReference type="CDD" id="cd18315">
    <property type="entry name" value="BTB_POZ_BAB-like"/>
    <property type="match status" value="1"/>
</dbReference>
<evidence type="ECO:0000256" key="3">
    <source>
        <dbReference type="ARBA" id="ARBA00023163"/>
    </source>
</evidence>
<dbReference type="PROSITE" id="PS50157">
    <property type="entry name" value="ZINC_FINGER_C2H2_2"/>
    <property type="match status" value="3"/>
</dbReference>
<dbReference type="AlphaFoldDB" id="A0A182M8X9"/>
<feature type="compositionally biased region" description="Polar residues" evidence="6">
    <location>
        <begin position="422"/>
        <end position="435"/>
    </location>
</feature>
<dbReference type="EnsemblMetazoa" id="ACUA012382-RA">
    <property type="protein sequence ID" value="ACUA012382-PA"/>
    <property type="gene ID" value="ACUA012382"/>
</dbReference>
<evidence type="ECO:0000256" key="1">
    <source>
        <dbReference type="ARBA" id="ARBA00004123"/>
    </source>
</evidence>
<keyword evidence="2" id="KW-0805">Transcription regulation</keyword>
<organism evidence="9 10">
    <name type="scientific">Anopheles culicifacies</name>
    <dbReference type="NCBI Taxonomy" id="139723"/>
    <lineage>
        <taxon>Eukaryota</taxon>
        <taxon>Metazoa</taxon>
        <taxon>Ecdysozoa</taxon>
        <taxon>Arthropoda</taxon>
        <taxon>Hexapoda</taxon>
        <taxon>Insecta</taxon>
        <taxon>Pterygota</taxon>
        <taxon>Neoptera</taxon>
        <taxon>Endopterygota</taxon>
        <taxon>Diptera</taxon>
        <taxon>Nematocera</taxon>
        <taxon>Culicoidea</taxon>
        <taxon>Culicidae</taxon>
        <taxon>Anophelinae</taxon>
        <taxon>Anopheles</taxon>
        <taxon>culicifacies species complex</taxon>
    </lineage>
</organism>
<feature type="compositionally biased region" description="Basic and acidic residues" evidence="6">
    <location>
        <begin position="437"/>
        <end position="453"/>
    </location>
</feature>
<keyword evidence="10" id="KW-1185">Reference proteome</keyword>
<dbReference type="VEuPathDB" id="VectorBase:ACUA012382"/>
<dbReference type="GO" id="GO:0006357">
    <property type="term" value="P:regulation of transcription by RNA polymerase II"/>
    <property type="evidence" value="ECO:0007669"/>
    <property type="project" value="TreeGrafter"/>
</dbReference>
<feature type="region of interest" description="Disordered" evidence="6">
    <location>
        <begin position="919"/>
        <end position="960"/>
    </location>
</feature>
<feature type="region of interest" description="Disordered" evidence="6">
    <location>
        <begin position="839"/>
        <end position="903"/>
    </location>
</feature>
<feature type="region of interest" description="Disordered" evidence="6">
    <location>
        <begin position="1056"/>
        <end position="1082"/>
    </location>
</feature>
<dbReference type="GO" id="GO:0002009">
    <property type="term" value="P:morphogenesis of an epithelium"/>
    <property type="evidence" value="ECO:0007669"/>
    <property type="project" value="UniProtKB-ARBA"/>
</dbReference>
<dbReference type="InterPro" id="IPR013087">
    <property type="entry name" value="Znf_C2H2_type"/>
</dbReference>
<keyword evidence="4" id="KW-0539">Nucleus</keyword>
<dbReference type="FunFam" id="3.30.710.10:FF:000091">
    <property type="entry name" value="Lola, isoform F"/>
    <property type="match status" value="1"/>
</dbReference>
<keyword evidence="3" id="KW-0804">Transcription</keyword>
<dbReference type="PROSITE" id="PS00028">
    <property type="entry name" value="ZINC_FINGER_C2H2_1"/>
    <property type="match status" value="3"/>
</dbReference>
<dbReference type="GO" id="GO:0005634">
    <property type="term" value="C:nucleus"/>
    <property type="evidence" value="ECO:0007669"/>
    <property type="project" value="UniProtKB-SubCell"/>
</dbReference>
<evidence type="ECO:0000256" key="4">
    <source>
        <dbReference type="ARBA" id="ARBA00023242"/>
    </source>
</evidence>
<feature type="compositionally biased region" description="Polar residues" evidence="6">
    <location>
        <begin position="1060"/>
        <end position="1078"/>
    </location>
</feature>
<dbReference type="SUPFAM" id="SSF54695">
    <property type="entry name" value="POZ domain"/>
    <property type="match status" value="1"/>
</dbReference>
<dbReference type="GO" id="GO:0045165">
    <property type="term" value="P:cell fate commitment"/>
    <property type="evidence" value="ECO:0007669"/>
    <property type="project" value="UniProtKB-ARBA"/>
</dbReference>
<evidence type="ECO:0000256" key="5">
    <source>
        <dbReference type="PROSITE-ProRule" id="PRU00042"/>
    </source>
</evidence>
<feature type="compositionally biased region" description="Acidic residues" evidence="6">
    <location>
        <begin position="454"/>
        <end position="463"/>
    </location>
</feature>
<dbReference type="Gene3D" id="3.30.160.60">
    <property type="entry name" value="Classic Zinc Finger"/>
    <property type="match status" value="3"/>
</dbReference>
<feature type="compositionally biased region" description="Basic and acidic residues" evidence="6">
    <location>
        <begin position="320"/>
        <end position="334"/>
    </location>
</feature>
<dbReference type="SMART" id="SM00225">
    <property type="entry name" value="BTB"/>
    <property type="match status" value="1"/>
</dbReference>
<protein>
    <recommendedName>
        <fullName evidence="11">BTB domain-containing protein</fullName>
    </recommendedName>
</protein>
<feature type="compositionally biased region" description="Low complexity" evidence="6">
    <location>
        <begin position="923"/>
        <end position="942"/>
    </location>
</feature>
<feature type="compositionally biased region" description="Low complexity" evidence="6">
    <location>
        <begin position="839"/>
        <end position="853"/>
    </location>
</feature>
<dbReference type="EMBL" id="AXCM01003571">
    <property type="status" value="NOT_ANNOTATED_CDS"/>
    <property type="molecule type" value="Genomic_DNA"/>
</dbReference>
<feature type="compositionally biased region" description="Basic residues" evidence="6">
    <location>
        <begin position="254"/>
        <end position="263"/>
    </location>
</feature>
<dbReference type="InterPro" id="IPR051095">
    <property type="entry name" value="Dros_DevTransReg"/>
</dbReference>
<evidence type="ECO:0008006" key="11">
    <source>
        <dbReference type="Google" id="ProtNLM"/>
    </source>
</evidence>
<feature type="compositionally biased region" description="Gly residues" evidence="6">
    <location>
        <begin position="758"/>
        <end position="773"/>
    </location>
</feature>
<dbReference type="GO" id="GO:0042051">
    <property type="term" value="P:compound eye photoreceptor development"/>
    <property type="evidence" value="ECO:0007669"/>
    <property type="project" value="UniProtKB-ARBA"/>
</dbReference>
<feature type="domain" description="C2H2-type" evidence="8">
    <location>
        <begin position="1019"/>
        <end position="1047"/>
    </location>
</feature>
<dbReference type="Proteomes" id="UP000075883">
    <property type="component" value="Unassembled WGS sequence"/>
</dbReference>
<dbReference type="InterPro" id="IPR036236">
    <property type="entry name" value="Znf_C2H2_sf"/>
</dbReference>
<dbReference type="InterPro" id="IPR011333">
    <property type="entry name" value="SKP1/BTB/POZ_sf"/>
</dbReference>
<feature type="compositionally biased region" description="Low complexity" evidence="6">
    <location>
        <begin position="380"/>
        <end position="398"/>
    </location>
</feature>
<feature type="region of interest" description="Disordered" evidence="6">
    <location>
        <begin position="117"/>
        <end position="141"/>
    </location>
</feature>
<dbReference type="InterPro" id="IPR000210">
    <property type="entry name" value="BTB/POZ_dom"/>
</dbReference>
<sequence length="1100" mass="117766">MSSQRFCLRWNNHQTNLLAVFDQLLHDETFIDVTLAVEGQHLKAHKMVLSACSPYFQQLFVSHPEKHPIVILRDVPFKDMKCLLDFMYRGEVSVDQDRLAAFLRVAESLRIKGLTEVNDDKPNAPAGTGTTTTTSTVASSAAGASQSAGATAVASNAIPSTNSQKHSSGDSITHVDDDDDDRCSPASNSISVAPSVVTGAGQVQTGATGAHLKQLPPLLSSTGIVTRSHSNSLLQQHQQVVQTNPLLGTALSQQKRKRGRPRKLSGSDAGEGETDGGGNFIGTGEEYDSNSMDIMDVKIGSSGASNSGDDDQQLRIVSSRTEDCDTPMHEKSEHMDEDDDEDMVDDDADELVDDDDLETGTGDEPRGITPSLDESMDVGTGSNTNNNATHNANSNRSAGRQHQRQGGNALAKPSRASKRSRTAISNLRNSENSNMSDSKDSFVDDDKCNKMDETGGEEDDDIEDDQYEERELNSSLMEPQLLLDEYDEPVEFKFDPRTDSGAVDTSMNSNSYLPPLQPKPGLKLASTSGGATRMPQISVVPTKALQLPKLAPLTTTAGGATNFLGVGTANKSSVKLHKRTRLLAPKKPNGMTTTQTILNNLNNNLNENLISNSNASGGGGSSLCISGIGSEVYDMFSSSVLRSSSPRSNSNSPSVKGGGSGNDSGSRTHKYAVIDDTEGSVRDFCTKEGDHVYRCKVCARVYTHISNFCRHYVTSHKRNVKVYPCPFCLKEFTRKDNMTAHVKIIHKQEYAQQQTTGIGPGGTSPASGGGGNSRGEESFSATLLASGRNESTNGGGGSSVTTASIINAVGLQPKLGANSSSGGGSSSGGIRIVYPFPGSGQASPAAATTTTGTAGSGTVGTISIKKEFQDKTSSSSGANSPTGSVSSSSSGLAAQPATATVSQDANNTLNQGHLILTEEDDPSLSNGSGTPSPSPSLSSSGPKVPKRRTRKSLSPNDPAEALTEMSVRGLDLFRYATINAGMYQCLECRKDGMDKTFKNKYSFQRHAFLYHEGKQRKVFPCPVCSKEFSRPDKMKNHLRVMHEPYEEGRMMLYRRHPGESPTQLHPQQQQCYSNNNTHRQGDNVDEAIQQQLQAEQRRTS</sequence>
<keyword evidence="5" id="KW-0479">Metal-binding</keyword>
<feature type="domain" description="BTB" evidence="7">
    <location>
        <begin position="31"/>
        <end position="96"/>
    </location>
</feature>
<dbReference type="STRING" id="139723.A0A182M8X9"/>
<dbReference type="SMART" id="SM00355">
    <property type="entry name" value="ZnF_C2H2"/>
    <property type="match status" value="4"/>
</dbReference>
<dbReference type="SUPFAM" id="SSF57667">
    <property type="entry name" value="beta-beta-alpha zinc fingers"/>
    <property type="match status" value="3"/>
</dbReference>
<evidence type="ECO:0000313" key="10">
    <source>
        <dbReference type="Proteomes" id="UP000075883"/>
    </source>
</evidence>
<dbReference type="FunFam" id="3.30.160.60:FF:001537">
    <property type="entry name" value="Tramtrack, isoform C"/>
    <property type="match status" value="1"/>
</dbReference>
<keyword evidence="5" id="KW-0862">Zinc</keyword>
<dbReference type="FunFam" id="3.30.160.60:FF:001861">
    <property type="entry name" value="Protein tramtrack, beta isoform"/>
    <property type="match status" value="1"/>
</dbReference>
<feature type="region of interest" description="Disordered" evidence="6">
    <location>
        <begin position="156"/>
        <end position="190"/>
    </location>
</feature>
<dbReference type="Pfam" id="PF00096">
    <property type="entry name" value="zf-C2H2"/>
    <property type="match status" value="2"/>
</dbReference>
<evidence type="ECO:0000259" key="7">
    <source>
        <dbReference type="PROSITE" id="PS50097"/>
    </source>
</evidence>
<feature type="compositionally biased region" description="Polar residues" evidence="6">
    <location>
        <begin position="157"/>
        <end position="171"/>
    </location>
</feature>
<feature type="domain" description="C2H2-type" evidence="8">
    <location>
        <begin position="693"/>
        <end position="721"/>
    </location>
</feature>
<feature type="compositionally biased region" description="Low complexity" evidence="6">
    <location>
        <begin position="642"/>
        <end position="655"/>
    </location>
</feature>
<dbReference type="Gene3D" id="3.30.710.10">
    <property type="entry name" value="Potassium Channel Kv1.1, Chain A"/>
    <property type="match status" value="1"/>
</dbReference>
<feature type="domain" description="C2H2-type" evidence="8">
    <location>
        <begin position="723"/>
        <end position="751"/>
    </location>
</feature>
<evidence type="ECO:0000313" key="9">
    <source>
        <dbReference type="EnsemblMetazoa" id="ACUA012382-PA"/>
    </source>
</evidence>
<evidence type="ECO:0000259" key="8">
    <source>
        <dbReference type="PROSITE" id="PS50157"/>
    </source>
</evidence>
<keyword evidence="5" id="KW-0863">Zinc-finger</keyword>
<dbReference type="PANTHER" id="PTHR23110:SF82">
    <property type="entry name" value="PROTEIN TRAMTRACK, ALPHA ISOFORM"/>
    <property type="match status" value="1"/>
</dbReference>
<feature type="region of interest" description="Disordered" evidence="6">
    <location>
        <begin position="247"/>
        <end position="288"/>
    </location>
</feature>
<dbReference type="GO" id="GO:0045466">
    <property type="term" value="P:R7 cell differentiation"/>
    <property type="evidence" value="ECO:0007669"/>
    <property type="project" value="UniProtKB-ARBA"/>
</dbReference>
<dbReference type="GO" id="GO:0061061">
    <property type="term" value="P:muscle structure development"/>
    <property type="evidence" value="ECO:0007669"/>
    <property type="project" value="UniProtKB-ARBA"/>
</dbReference>
<reference evidence="10" key="1">
    <citation type="submission" date="2013-09" db="EMBL/GenBank/DDBJ databases">
        <title>The Genome Sequence of Anopheles culicifacies species A.</title>
        <authorList>
            <consortium name="The Broad Institute Genomics Platform"/>
            <person name="Neafsey D.E."/>
            <person name="Besansky N."/>
            <person name="Howell P."/>
            <person name="Walton C."/>
            <person name="Young S.K."/>
            <person name="Zeng Q."/>
            <person name="Gargeya S."/>
            <person name="Fitzgerald M."/>
            <person name="Haas B."/>
            <person name="Abouelleil A."/>
            <person name="Allen A.W."/>
            <person name="Alvarado L."/>
            <person name="Arachchi H.M."/>
            <person name="Berlin A.M."/>
            <person name="Chapman S.B."/>
            <person name="Gainer-Dewar J."/>
            <person name="Goldberg J."/>
            <person name="Griggs A."/>
            <person name="Gujja S."/>
            <person name="Hansen M."/>
            <person name="Howarth C."/>
            <person name="Imamovic A."/>
            <person name="Ireland A."/>
            <person name="Larimer J."/>
            <person name="McCowan C."/>
            <person name="Murphy C."/>
            <person name="Pearson M."/>
            <person name="Poon T.W."/>
            <person name="Priest M."/>
            <person name="Roberts A."/>
            <person name="Saif S."/>
            <person name="Shea T."/>
            <person name="Sisk P."/>
            <person name="Sykes S."/>
            <person name="Wortman J."/>
            <person name="Nusbaum C."/>
            <person name="Birren B."/>
        </authorList>
    </citation>
    <scope>NUCLEOTIDE SEQUENCE [LARGE SCALE GENOMIC DNA]</scope>
    <source>
        <strain evidence="10">A-37</strain>
    </source>
</reference>
<name>A0A182M8X9_9DIPT</name>
<dbReference type="GO" id="GO:0048477">
    <property type="term" value="P:oogenesis"/>
    <property type="evidence" value="ECO:0007669"/>
    <property type="project" value="UniProtKB-ARBA"/>
</dbReference>
<feature type="region of interest" description="Disordered" evidence="6">
    <location>
        <begin position="642"/>
        <end position="668"/>
    </location>
</feature>
<evidence type="ECO:0000256" key="6">
    <source>
        <dbReference type="SAM" id="MobiDB-lite"/>
    </source>
</evidence>
<proteinExistence type="predicted"/>
<reference evidence="9" key="2">
    <citation type="submission" date="2020-05" db="UniProtKB">
        <authorList>
            <consortium name="EnsemblMetazoa"/>
        </authorList>
    </citation>
    <scope>IDENTIFICATION</scope>
    <source>
        <strain evidence="9">A-37</strain>
    </source>
</reference>
<dbReference type="Pfam" id="PF00651">
    <property type="entry name" value="BTB"/>
    <property type="match status" value="1"/>
</dbReference>
<feature type="compositionally biased region" description="Low complexity" evidence="6">
    <location>
        <begin position="873"/>
        <end position="891"/>
    </location>
</feature>
<feature type="compositionally biased region" description="Acidic residues" evidence="6">
    <location>
        <begin position="335"/>
        <end position="358"/>
    </location>
</feature>
<accession>A0A182M8X9</accession>
<dbReference type="PROSITE" id="PS50097">
    <property type="entry name" value="BTB"/>
    <property type="match status" value="1"/>
</dbReference>
<feature type="region of interest" description="Disordered" evidence="6">
    <location>
        <begin position="752"/>
        <end position="779"/>
    </location>
</feature>
<dbReference type="EMBL" id="AXCM01003570">
    <property type="status" value="NOT_ANNOTATED_CDS"/>
    <property type="molecule type" value="Genomic_DNA"/>
</dbReference>